<dbReference type="Proteomes" id="UP001234581">
    <property type="component" value="Unassembled WGS sequence"/>
</dbReference>
<dbReference type="Gene3D" id="1.20.1280.50">
    <property type="match status" value="1"/>
</dbReference>
<dbReference type="Pfam" id="PF12937">
    <property type="entry name" value="F-box-like"/>
    <property type="match status" value="1"/>
</dbReference>
<organism evidence="2 3">
    <name type="scientific">Lichtheimia ornata</name>
    <dbReference type="NCBI Taxonomy" id="688661"/>
    <lineage>
        <taxon>Eukaryota</taxon>
        <taxon>Fungi</taxon>
        <taxon>Fungi incertae sedis</taxon>
        <taxon>Mucoromycota</taxon>
        <taxon>Mucoromycotina</taxon>
        <taxon>Mucoromycetes</taxon>
        <taxon>Mucorales</taxon>
        <taxon>Lichtheimiaceae</taxon>
        <taxon>Lichtheimia</taxon>
    </lineage>
</organism>
<dbReference type="SUPFAM" id="SSF52047">
    <property type="entry name" value="RNI-like"/>
    <property type="match status" value="1"/>
</dbReference>
<reference evidence="2 3" key="1">
    <citation type="submission" date="2023-03" db="EMBL/GenBank/DDBJ databases">
        <title>Genome sequence of Lichtheimia ornata CBS 291.66.</title>
        <authorList>
            <person name="Mohabir J.T."/>
            <person name="Shea T.P."/>
            <person name="Kurbessoian T."/>
            <person name="Berby B."/>
            <person name="Fontaine J."/>
            <person name="Livny J."/>
            <person name="Gnirke A."/>
            <person name="Stajich J.E."/>
            <person name="Cuomo C.A."/>
        </authorList>
    </citation>
    <scope>NUCLEOTIDE SEQUENCE [LARGE SCALE GENOMIC DNA]</scope>
    <source>
        <strain evidence="2">CBS 291.66</strain>
    </source>
</reference>
<protein>
    <recommendedName>
        <fullName evidence="1">F-box domain-containing protein</fullName>
    </recommendedName>
</protein>
<feature type="domain" description="F-box" evidence="1">
    <location>
        <begin position="1"/>
        <end position="43"/>
    </location>
</feature>
<dbReference type="InterPro" id="IPR032675">
    <property type="entry name" value="LRR_dom_sf"/>
</dbReference>
<accession>A0AAD7UZ57</accession>
<dbReference type="SUPFAM" id="SSF81383">
    <property type="entry name" value="F-box domain"/>
    <property type="match status" value="1"/>
</dbReference>
<dbReference type="GeneID" id="83216086"/>
<evidence type="ECO:0000313" key="2">
    <source>
        <dbReference type="EMBL" id="KAJ8655591.1"/>
    </source>
</evidence>
<dbReference type="AlphaFoldDB" id="A0AAD7UZ57"/>
<dbReference type="Gene3D" id="3.80.10.10">
    <property type="entry name" value="Ribonuclease Inhibitor"/>
    <property type="match status" value="1"/>
</dbReference>
<dbReference type="InterPro" id="IPR036047">
    <property type="entry name" value="F-box-like_dom_sf"/>
</dbReference>
<gene>
    <name evidence="2" type="ORF">O0I10_008679</name>
</gene>
<dbReference type="PROSITE" id="PS50181">
    <property type="entry name" value="FBOX"/>
    <property type="match status" value="1"/>
</dbReference>
<sequence>MKLPLEIVHRILLYVDSTDDKRTCLLVCRLWYNIVKRILYKHVNLRSPRQLVYFVSALDSAPSVGEYVRGLAIGYDIRPSANDFDVITRTCRHLEAIDFAQWQWEALNEKQFHRWSHITQVPAISSRRVLGWIGDHSMLQHLHLMDQCLTNAADLVARVPHLKHLTLQSSTEHSCIHLMPIIINASAEGRTTTLQSLTLKGRPIYVIDDVVHFPPSLIDLSLVNVNFGGDLCLTPQMERLHAYDTTIRKEARYETTGSISSLESLSIDPTSTLSLRPFLDLVDTQRLKKLSMSTPKDIIAGPPSQNTIKASAYDVILKSCFTHGDATPIIQWAGKVLTYLELNGAKVDIKRLVYDEESLPHLQHLVISSRLYDENHNSIAQLLQPLLSYSQDVPPSRLLGTLELNNSLIEDLGSMVQWTRRLIVHNCTCRIPPGIGLTISHHRLDTLRISDTRFTYELYHVDHIMDINCRLIGIIDEQAQDDDDDDYYSYRNITEFYHTCSNTYDPIQRLTSEHAESVLRSHYICKDQWKYNPFIVIEQLRDQVFRSICGRENHFGFIAIKRHRIQELRFNDQLVKPIPESGI</sequence>
<dbReference type="SMART" id="SM00256">
    <property type="entry name" value="FBOX"/>
    <property type="match status" value="1"/>
</dbReference>
<comment type="caution">
    <text evidence="2">The sequence shown here is derived from an EMBL/GenBank/DDBJ whole genome shotgun (WGS) entry which is preliminary data.</text>
</comment>
<evidence type="ECO:0000313" key="3">
    <source>
        <dbReference type="Proteomes" id="UP001234581"/>
    </source>
</evidence>
<keyword evidence="3" id="KW-1185">Reference proteome</keyword>
<dbReference type="InterPro" id="IPR001810">
    <property type="entry name" value="F-box_dom"/>
</dbReference>
<name>A0AAD7UZ57_9FUNG</name>
<evidence type="ECO:0000259" key="1">
    <source>
        <dbReference type="PROSITE" id="PS50181"/>
    </source>
</evidence>
<dbReference type="EMBL" id="JARTCD010000047">
    <property type="protein sequence ID" value="KAJ8655591.1"/>
    <property type="molecule type" value="Genomic_DNA"/>
</dbReference>
<dbReference type="RefSeq" id="XP_058340504.1">
    <property type="nucleotide sequence ID" value="XM_058488681.1"/>
</dbReference>
<proteinExistence type="predicted"/>